<dbReference type="EMBL" id="JADFTS010000006">
    <property type="protein sequence ID" value="KAF9601320.1"/>
    <property type="molecule type" value="Genomic_DNA"/>
</dbReference>
<evidence type="ECO:0000313" key="2">
    <source>
        <dbReference type="EMBL" id="KAF9601320.1"/>
    </source>
</evidence>
<gene>
    <name evidence="2" type="ORF">IFM89_018748</name>
</gene>
<dbReference type="GO" id="GO:0000184">
    <property type="term" value="P:nuclear-transcribed mRNA catabolic process, nonsense-mediated decay"/>
    <property type="evidence" value="ECO:0007669"/>
    <property type="project" value="InterPro"/>
</dbReference>
<dbReference type="AlphaFoldDB" id="A0A835HL15"/>
<proteinExistence type="predicted"/>
<reference evidence="2 3" key="1">
    <citation type="submission" date="2020-10" db="EMBL/GenBank/DDBJ databases">
        <title>The Coptis chinensis genome and diversification of protoberbering-type alkaloids.</title>
        <authorList>
            <person name="Wang B."/>
            <person name="Shu S."/>
            <person name="Song C."/>
            <person name="Liu Y."/>
        </authorList>
    </citation>
    <scope>NUCLEOTIDE SEQUENCE [LARGE SCALE GENOMIC DNA]</scope>
    <source>
        <strain evidence="2">HL-2020</strain>
        <tissue evidence="2">Leaf</tissue>
    </source>
</reference>
<sequence>MMNLWRFVDKVKEEIRLGLELSDYSFQRKTHCTYVFLGELYNYEHIDSSLFLKHYIDSRFWPWDIGGMKLDEGEGLKPNKKKRKCSKCKVEGHNAKTCKGLAVEKNGRAKGKKKDRQAAPSQASATQVAAPSQASTTQVVAPSHASTT</sequence>
<organism evidence="2 3">
    <name type="scientific">Coptis chinensis</name>
    <dbReference type="NCBI Taxonomy" id="261450"/>
    <lineage>
        <taxon>Eukaryota</taxon>
        <taxon>Viridiplantae</taxon>
        <taxon>Streptophyta</taxon>
        <taxon>Embryophyta</taxon>
        <taxon>Tracheophyta</taxon>
        <taxon>Spermatophyta</taxon>
        <taxon>Magnoliopsida</taxon>
        <taxon>Ranunculales</taxon>
        <taxon>Ranunculaceae</taxon>
        <taxon>Coptidoideae</taxon>
        <taxon>Coptis</taxon>
    </lineage>
</organism>
<dbReference type="OrthoDB" id="27832at2759"/>
<feature type="region of interest" description="Disordered" evidence="1">
    <location>
        <begin position="102"/>
        <end position="148"/>
    </location>
</feature>
<dbReference type="PANTHER" id="PTHR12839:SF7">
    <property type="entry name" value="REGULATOR OF NONSENSE TRANSCRIPTS 2"/>
    <property type="match status" value="1"/>
</dbReference>
<dbReference type="PANTHER" id="PTHR12839">
    <property type="entry name" value="NONSENSE-MEDIATED MRNA DECAY PROTEIN 2 UP-FRAMESHIFT SUPPRESSOR 2"/>
    <property type="match status" value="1"/>
</dbReference>
<name>A0A835HL15_9MAGN</name>
<dbReference type="InterPro" id="IPR016024">
    <property type="entry name" value="ARM-type_fold"/>
</dbReference>
<evidence type="ECO:0000256" key="1">
    <source>
        <dbReference type="SAM" id="MobiDB-lite"/>
    </source>
</evidence>
<dbReference type="GO" id="GO:0005737">
    <property type="term" value="C:cytoplasm"/>
    <property type="evidence" value="ECO:0007669"/>
    <property type="project" value="TreeGrafter"/>
</dbReference>
<dbReference type="GO" id="GO:0035145">
    <property type="term" value="C:exon-exon junction complex"/>
    <property type="evidence" value="ECO:0007669"/>
    <property type="project" value="TreeGrafter"/>
</dbReference>
<dbReference type="Gene3D" id="1.25.40.180">
    <property type="match status" value="1"/>
</dbReference>
<dbReference type="SUPFAM" id="SSF48371">
    <property type="entry name" value="ARM repeat"/>
    <property type="match status" value="1"/>
</dbReference>
<protein>
    <submittedName>
        <fullName evidence="2">Uncharacterized protein</fullName>
    </submittedName>
</protein>
<keyword evidence="3" id="KW-1185">Reference proteome</keyword>
<feature type="compositionally biased region" description="Polar residues" evidence="1">
    <location>
        <begin position="119"/>
        <end position="148"/>
    </location>
</feature>
<evidence type="ECO:0000313" key="3">
    <source>
        <dbReference type="Proteomes" id="UP000631114"/>
    </source>
</evidence>
<dbReference type="InterPro" id="IPR039762">
    <property type="entry name" value="Nmd2/UPF2"/>
</dbReference>
<comment type="caution">
    <text evidence="2">The sequence shown here is derived from an EMBL/GenBank/DDBJ whole genome shotgun (WGS) entry which is preliminary data.</text>
</comment>
<dbReference type="Proteomes" id="UP000631114">
    <property type="component" value="Unassembled WGS sequence"/>
</dbReference>
<accession>A0A835HL15</accession>